<keyword evidence="4" id="KW-0808">Transferase</keyword>
<dbReference type="GO" id="GO:0016757">
    <property type="term" value="F:glycosyltransferase activity"/>
    <property type="evidence" value="ECO:0007669"/>
    <property type="project" value="InterPro"/>
</dbReference>
<dbReference type="EMBL" id="REFS01000003">
    <property type="protein sequence ID" value="RMB18222.1"/>
    <property type="molecule type" value="Genomic_DNA"/>
</dbReference>
<dbReference type="Gene3D" id="3.40.50.11190">
    <property type="match status" value="1"/>
</dbReference>
<evidence type="ECO:0000313" key="6">
    <source>
        <dbReference type="Proteomes" id="UP000282007"/>
    </source>
</evidence>
<dbReference type="GeneID" id="38472324"/>
<reference evidence="4" key="3">
    <citation type="submission" date="2018-10" db="EMBL/GenBank/DDBJ databases">
        <authorList>
            <person name="Whitman W."/>
            <person name="Huntemann M."/>
            <person name="Clum A."/>
            <person name="Pillay M."/>
            <person name="Palaniappan K."/>
            <person name="Varghese N."/>
            <person name="Mikhailova N."/>
            <person name="Stamatis D."/>
            <person name="Reddy T."/>
            <person name="Daum C."/>
            <person name="Shapiro N."/>
            <person name="Ivanova N."/>
            <person name="Kyrpides N."/>
            <person name="Woyke T."/>
        </authorList>
    </citation>
    <scope>NUCLEOTIDE SEQUENCE</scope>
    <source>
        <strain evidence="4">CGMCC 1.10124</strain>
    </source>
</reference>
<organism evidence="4 5">
    <name type="scientific">Haloplanus aerogenes</name>
    <dbReference type="NCBI Taxonomy" id="660522"/>
    <lineage>
        <taxon>Archaea</taxon>
        <taxon>Methanobacteriati</taxon>
        <taxon>Methanobacteriota</taxon>
        <taxon>Stenosarchaea group</taxon>
        <taxon>Halobacteria</taxon>
        <taxon>Halobacteriales</taxon>
        <taxon>Haloferacaceae</taxon>
        <taxon>Haloplanus</taxon>
    </lineage>
</organism>
<accession>A0A3M0D959</accession>
<proteinExistence type="inferred from homology"/>
<evidence type="ECO:0000313" key="4">
    <source>
        <dbReference type="EMBL" id="RMB18222.1"/>
    </source>
</evidence>
<dbReference type="PANTHER" id="PTHR21015:SF22">
    <property type="entry name" value="GLYCOSYLTRANSFERASE"/>
    <property type="match status" value="1"/>
</dbReference>
<evidence type="ECO:0000259" key="2">
    <source>
        <dbReference type="Pfam" id="PF00534"/>
    </source>
</evidence>
<keyword evidence="6" id="KW-1185">Reference proteome</keyword>
<sequence>MHVALRADGGSDIGMGHLVRVATLATAMTDRGHDAMLLTETPEAAAAVSPASLPIDTDIDAALKTTAFDALIVDLPAESRSPTVELASLDLYERLAARVPALVVIEDYVDRTVHADLLINGHIYAHRAGYRWTGTEPKWLLGGNYVILDEEIRTLAARTPPWRDPPERCLVSMGGSDVASVTPTAMRAFGGRSVSVDVIVGPGFDEATRETIEEAAKAVDCQFTLHEDPEDLATLMFDADIAVSALGLMTYEFLALGTPIVGAVTAPDQRPKARALRDDDAGVVVDDLEASSFRDALDSLLLDADRRRTVRDRGRELVDPDGVKRIVDTIADLPD</sequence>
<dbReference type="AlphaFoldDB" id="A0A3M0D959"/>
<dbReference type="Proteomes" id="UP000282007">
    <property type="component" value="Chromosome"/>
</dbReference>
<reference evidence="4 5" key="1">
    <citation type="journal article" date="2015" name="Stand. Genomic Sci.">
        <title>Genomic Encyclopedia of Bacterial and Archaeal Type Strains, Phase III: the genomes of soil and plant-associated and newly described type strains.</title>
        <authorList>
            <person name="Whitman W.B."/>
            <person name="Woyke T."/>
            <person name="Klenk H.P."/>
            <person name="Zhou Y."/>
            <person name="Lilburn T.G."/>
            <person name="Beck B.J."/>
            <person name="De Vos P."/>
            <person name="Vandamme P."/>
            <person name="Eisen J.A."/>
            <person name="Garrity G."/>
            <person name="Hugenholtz P."/>
            <person name="Kyrpides N.C."/>
        </authorList>
    </citation>
    <scope>NUCLEOTIDE SEQUENCE [LARGE SCALE GENOMIC DNA]</scope>
    <source>
        <strain evidence="4 5">CGMCC 1.10124</strain>
    </source>
</reference>
<name>A0A3M0D959_9EURY</name>
<dbReference type="PANTHER" id="PTHR21015">
    <property type="entry name" value="UDP-N-ACETYLGLUCOSAMINE--N-ACETYLMURAMYL-(PENTAPEPTIDE) PYROPHOSPHORYL-UNDECAPRENOL N-ACETYLGLUCOSAMINE TRANSFERASE 1"/>
    <property type="match status" value="1"/>
</dbReference>
<reference evidence="3 6" key="2">
    <citation type="submission" date="2018-07" db="EMBL/GenBank/DDBJ databases">
        <title>Genome sequences of Haloplanus aerogenes JCM 16430T.</title>
        <authorList>
            <person name="Kim Y.B."/>
            <person name="Roh S.W."/>
        </authorList>
    </citation>
    <scope>NUCLEOTIDE SEQUENCE [LARGE SCALE GENOMIC DNA]</scope>
    <source>
        <strain evidence="3 6">JCM 16430</strain>
    </source>
</reference>
<dbReference type="OrthoDB" id="324945at2157"/>
<dbReference type="Pfam" id="PF00534">
    <property type="entry name" value="Glycos_transf_1"/>
    <property type="match status" value="1"/>
</dbReference>
<gene>
    <name evidence="4" type="ORF">ATH50_1672</name>
    <name evidence="3" type="ORF">DU502_13520</name>
</gene>
<evidence type="ECO:0000313" key="3">
    <source>
        <dbReference type="EMBL" id="AZH26319.1"/>
    </source>
</evidence>
<dbReference type="InterPro" id="IPR001296">
    <property type="entry name" value="Glyco_trans_1"/>
</dbReference>
<dbReference type="KEGG" id="haer:DU502_13520"/>
<evidence type="ECO:0000313" key="5">
    <source>
        <dbReference type="Proteomes" id="UP000277326"/>
    </source>
</evidence>
<feature type="domain" description="Glycosyl transferase family 1" evidence="2">
    <location>
        <begin position="198"/>
        <end position="316"/>
    </location>
</feature>
<dbReference type="Gene3D" id="3.40.50.2000">
    <property type="entry name" value="Glycogen Phosphorylase B"/>
    <property type="match status" value="1"/>
</dbReference>
<dbReference type="SUPFAM" id="SSF53756">
    <property type="entry name" value="UDP-Glycosyltransferase/glycogen phosphorylase"/>
    <property type="match status" value="1"/>
</dbReference>
<evidence type="ECO:0000256" key="1">
    <source>
        <dbReference type="ARBA" id="ARBA00006962"/>
    </source>
</evidence>
<protein>
    <submittedName>
        <fullName evidence="4">Spore coat polysaccharide biosynthesis predicted glycosyltransferase SpsG</fullName>
    </submittedName>
</protein>
<dbReference type="EMBL" id="CP034145">
    <property type="protein sequence ID" value="AZH26319.1"/>
    <property type="molecule type" value="Genomic_DNA"/>
</dbReference>
<dbReference type="RefSeq" id="WP_121920318.1">
    <property type="nucleotide sequence ID" value="NZ_CP034145.1"/>
</dbReference>
<comment type="similarity">
    <text evidence="1">Belongs to the glycosyltransferase 28 family.</text>
</comment>
<dbReference type="Proteomes" id="UP000277326">
    <property type="component" value="Unassembled WGS sequence"/>
</dbReference>